<dbReference type="GO" id="GO:0008237">
    <property type="term" value="F:metallopeptidase activity"/>
    <property type="evidence" value="ECO:0007669"/>
    <property type="project" value="InterPro"/>
</dbReference>
<gene>
    <name evidence="2" type="ORF">BRM9_1667</name>
</gene>
<dbReference type="AlphaFoldDB" id="A0A089ZVI2"/>
<dbReference type="InterPro" id="IPR006528">
    <property type="entry name" value="Phage_head_morphogenesis_dom"/>
</dbReference>
<evidence type="ECO:0000313" key="2">
    <source>
        <dbReference type="EMBL" id="AIS32479.1"/>
    </source>
</evidence>
<evidence type="ECO:0000313" key="3">
    <source>
        <dbReference type="Proteomes" id="UP000029661"/>
    </source>
</evidence>
<reference evidence="2 3" key="1">
    <citation type="submission" date="2013-12" db="EMBL/GenBank/DDBJ databases">
        <title>The complete genome sequence of Methanobacterium sp. BRM9.</title>
        <authorList>
            <consortium name="Pastoral Greenhouse Gas Research Consortium"/>
            <person name="Kelly W.J."/>
            <person name="Leahy S.C."/>
            <person name="Perry R."/>
            <person name="Li D."/>
            <person name="Altermann E."/>
            <person name="Lambie S.C."/>
            <person name="Attwood G.T."/>
        </authorList>
    </citation>
    <scope>NUCLEOTIDE SEQUENCE [LARGE SCALE GENOMIC DNA]</scope>
    <source>
        <strain evidence="2 3">BRM9</strain>
    </source>
</reference>
<evidence type="ECO:0000259" key="1">
    <source>
        <dbReference type="Pfam" id="PF04233"/>
    </source>
</evidence>
<name>A0A089ZVI2_METFO</name>
<dbReference type="STRING" id="2162.BRM9_1667"/>
<organism evidence="2 3">
    <name type="scientific">Methanobacterium formicicum</name>
    <dbReference type="NCBI Taxonomy" id="2162"/>
    <lineage>
        <taxon>Archaea</taxon>
        <taxon>Methanobacteriati</taxon>
        <taxon>Methanobacteriota</taxon>
        <taxon>Methanomada group</taxon>
        <taxon>Methanobacteria</taxon>
        <taxon>Methanobacteriales</taxon>
        <taxon>Methanobacteriaceae</taxon>
        <taxon>Methanobacterium</taxon>
    </lineage>
</organism>
<sequence>MKTQLQQSKQLLNVLKQNYDDRLAAETQLANELSSLFFATEKQILKNLKSHDEIPANFYSIISPLDDLRVVYSQLIAQINEKHFIQGYGRNATLIKLMEAGFNLDVAAKALTIDRGDDFFGIDEATRENIKNKSFVASQGVMDRVNQGISKNLAQSYNDGVGIDNAARSLQQEFSKLKGYEATRIARTEINSAQNEGAFQAYYDFDIKYHQWWTGRDARVRDSHRAIHAQITKVGSKFTNGLTRPGDRSGPKKEWIHCRCTTIPYLMPLGMMAPPGETAFFEKDLIPIPGFDQDIISYHPYDSHNQIVKSNIRRTRELRTELGRKQYNGTMYKHGETSKDYVTIYNVKGDRNPFISQDDVYQQYMDLPKKIRDNVKSIFIENSSIIKRDGEVLGFARPEKGWFCLLKPSNYPNPSQLIKEQVFAHEAAHLLDTKTIKYVHSYSREYRQAVRADMVVNGGEFPSNYAKNFFINNYENNTRASLREDFAESVQFYLNPETDQGMRFRRLFPNRVEYLRNLLGEIV</sequence>
<dbReference type="InterPro" id="IPR024079">
    <property type="entry name" value="MetalloPept_cat_dom_sf"/>
</dbReference>
<proteinExistence type="predicted"/>
<dbReference type="EMBL" id="CP006933">
    <property type="protein sequence ID" value="AIS32479.1"/>
    <property type="molecule type" value="Genomic_DNA"/>
</dbReference>
<protein>
    <submittedName>
        <fullName evidence="2">Phage-related protein</fullName>
    </submittedName>
</protein>
<accession>A0A089ZVI2</accession>
<dbReference type="Proteomes" id="UP000029661">
    <property type="component" value="Chromosome"/>
</dbReference>
<dbReference type="Gene3D" id="3.40.390.10">
    <property type="entry name" value="Collagenase (Catalytic Domain)"/>
    <property type="match status" value="1"/>
</dbReference>
<dbReference type="Pfam" id="PF04233">
    <property type="entry name" value="Phage_Mu_F"/>
    <property type="match status" value="1"/>
</dbReference>
<dbReference type="SUPFAM" id="SSF55486">
    <property type="entry name" value="Metalloproteases ('zincins'), catalytic domain"/>
    <property type="match status" value="1"/>
</dbReference>
<feature type="domain" description="Phage head morphogenesis" evidence="1">
    <location>
        <begin position="148"/>
        <end position="263"/>
    </location>
</feature>
<dbReference type="KEGG" id="mfc:BRM9_1667"/>
<dbReference type="NCBIfam" id="TIGR01641">
    <property type="entry name" value="phageSPP1_gp7"/>
    <property type="match status" value="1"/>
</dbReference>